<evidence type="ECO:0000313" key="2">
    <source>
        <dbReference type="EMBL" id="TPR12404.1"/>
    </source>
</evidence>
<dbReference type="InterPro" id="IPR020288">
    <property type="entry name" value="Sheath_initiator"/>
</dbReference>
<keyword evidence="3" id="KW-1185">Reference proteome</keyword>
<feature type="region of interest" description="Disordered" evidence="1">
    <location>
        <begin position="1"/>
        <end position="25"/>
    </location>
</feature>
<dbReference type="SUPFAM" id="SSF160719">
    <property type="entry name" value="gpW/gp25-like"/>
    <property type="match status" value="1"/>
</dbReference>
<feature type="compositionally biased region" description="Acidic residues" evidence="1">
    <location>
        <begin position="1"/>
        <end position="22"/>
    </location>
</feature>
<proteinExistence type="predicted"/>
<dbReference type="Proteomes" id="UP000767392">
    <property type="component" value="Unassembled WGS sequence"/>
</dbReference>
<dbReference type="EMBL" id="QUAM01000008">
    <property type="protein sequence ID" value="TPR12404.1"/>
    <property type="molecule type" value="Genomic_DNA"/>
</dbReference>
<name>A0ABY2YRL5_9LACO</name>
<dbReference type="Gene3D" id="3.10.450.40">
    <property type="match status" value="1"/>
</dbReference>
<accession>A0ABY2YRL5</accession>
<organism evidence="2 3">
    <name type="scientific">Apilactobacillus timberlakei</name>
    <dbReference type="NCBI Taxonomy" id="2008380"/>
    <lineage>
        <taxon>Bacteria</taxon>
        <taxon>Bacillati</taxon>
        <taxon>Bacillota</taxon>
        <taxon>Bacilli</taxon>
        <taxon>Lactobacillales</taxon>
        <taxon>Lactobacillaceae</taxon>
        <taxon>Apilactobacillus</taxon>
    </lineage>
</organism>
<dbReference type="Pfam" id="PF10934">
    <property type="entry name" value="Sheath_initiator"/>
    <property type="match status" value="1"/>
</dbReference>
<gene>
    <name evidence="2" type="ORF">DY048_07585</name>
</gene>
<reference evidence="2 3" key="1">
    <citation type="submission" date="2018-08" db="EMBL/GenBank/DDBJ databases">
        <title>Comparative genomics of wild bee and flower associated Lactobacillus reveals potential adaptation to the bee host.</title>
        <authorList>
            <person name="Vuong H.Q."/>
            <person name="Mcfrederick Q.S."/>
        </authorList>
    </citation>
    <scope>NUCLEOTIDE SEQUENCE [LARGE SCALE GENOMIC DNA]</scope>
    <source>
        <strain evidence="2 3">HV_04</strain>
    </source>
</reference>
<dbReference type="RefSeq" id="WP_105988410.1">
    <property type="nucleotide sequence ID" value="NZ_POST01000007.1"/>
</dbReference>
<protein>
    <submittedName>
        <fullName evidence="2">DUF2634 domain-containing protein</fullName>
    </submittedName>
</protein>
<comment type="caution">
    <text evidence="2">The sequence shown here is derived from an EMBL/GenBank/DDBJ whole genome shotgun (WGS) entry which is preliminary data.</text>
</comment>
<evidence type="ECO:0000256" key="1">
    <source>
        <dbReference type="SAM" id="MobiDB-lite"/>
    </source>
</evidence>
<sequence length="140" mass="15941">MDENEENQNVDAGDELGDDYSEETLPSKTYKVKNGRILATIDDYEAMVQAIDKIMQTERFVYPIYDENYGHDLNDLISKDFEYIQVEAERMIEEALKADDRVEDVTVDSVEKTSQDSILISATVDTIFGQINIEKGVDSN</sequence>
<evidence type="ECO:0000313" key="3">
    <source>
        <dbReference type="Proteomes" id="UP000767392"/>
    </source>
</evidence>